<dbReference type="EMBL" id="JADQDM010000003">
    <property type="protein sequence ID" value="MBF9221277.1"/>
    <property type="molecule type" value="Genomic_DNA"/>
</dbReference>
<organism evidence="2 3">
    <name type="scientific">Hymenobacter ruricola</name>
    <dbReference type="NCBI Taxonomy" id="2791023"/>
    <lineage>
        <taxon>Bacteria</taxon>
        <taxon>Pseudomonadati</taxon>
        <taxon>Bacteroidota</taxon>
        <taxon>Cytophagia</taxon>
        <taxon>Cytophagales</taxon>
        <taxon>Hymenobacteraceae</taxon>
        <taxon>Hymenobacter</taxon>
    </lineage>
</organism>
<protein>
    <recommendedName>
        <fullName evidence="4">PH domain-containing protein</fullName>
    </recommendedName>
</protein>
<evidence type="ECO:0008006" key="4">
    <source>
        <dbReference type="Google" id="ProtNLM"/>
    </source>
</evidence>
<comment type="caution">
    <text evidence="2">The sequence shown here is derived from an EMBL/GenBank/DDBJ whole genome shotgun (WGS) entry which is preliminary data.</text>
</comment>
<accession>A0ABS0I2U4</accession>
<gene>
    <name evidence="2" type="ORF">I2H31_09185</name>
</gene>
<dbReference type="Proteomes" id="UP000618931">
    <property type="component" value="Unassembled WGS sequence"/>
</dbReference>
<keyword evidence="1" id="KW-1133">Transmembrane helix</keyword>
<keyword evidence="1" id="KW-0812">Transmembrane</keyword>
<evidence type="ECO:0000256" key="1">
    <source>
        <dbReference type="SAM" id="Phobius"/>
    </source>
</evidence>
<sequence length="164" mass="18368">MPPSPASETVVYLSRWKVPLWIAWFSLLSVGLAALMRHQSPPPFLFTLAGLKSLGVFAFGWVMAAAFAGYAGYYAVQLWRHQPVFRVGVLGIQLGTNRLDPWRDIWDEKVVVTDGKQRKVYLSYSAASTSRRLDVSECGISAARLRELLVYYRQLALHHSSPAA</sequence>
<name>A0ABS0I2U4_9BACT</name>
<evidence type="ECO:0000313" key="2">
    <source>
        <dbReference type="EMBL" id="MBF9221277.1"/>
    </source>
</evidence>
<dbReference type="RefSeq" id="WP_196292726.1">
    <property type="nucleotide sequence ID" value="NZ_JADQDM010000003.1"/>
</dbReference>
<feature type="transmembrane region" description="Helical" evidence="1">
    <location>
        <begin position="56"/>
        <end position="76"/>
    </location>
</feature>
<feature type="transmembrane region" description="Helical" evidence="1">
    <location>
        <begin position="18"/>
        <end position="36"/>
    </location>
</feature>
<proteinExistence type="predicted"/>
<keyword evidence="1" id="KW-0472">Membrane</keyword>
<keyword evidence="3" id="KW-1185">Reference proteome</keyword>
<reference evidence="2 3" key="1">
    <citation type="submission" date="2020-11" db="EMBL/GenBank/DDBJ databases">
        <authorList>
            <person name="Kim M.K."/>
        </authorList>
    </citation>
    <scope>NUCLEOTIDE SEQUENCE [LARGE SCALE GENOMIC DNA]</scope>
    <source>
        <strain evidence="2 3">BT662</strain>
    </source>
</reference>
<evidence type="ECO:0000313" key="3">
    <source>
        <dbReference type="Proteomes" id="UP000618931"/>
    </source>
</evidence>